<dbReference type="AlphaFoldDB" id="A0A5B8XRP8"/>
<dbReference type="REBASE" id="360351">
    <property type="entry name" value="BbaV1718ORF13270P"/>
</dbReference>
<sequence length="399" mass="46465">MKRGYLSDHFTAIAYKRLSAVEVDLRKSNQHEFNGSAALKRVLGSARRKLEVDFMFLTDDEPPITERVQLTWYDSRENVPTRSAEYRLYFPGNPVMDSASVNDLLVIGERPGGGFLFMVVKASSSIERQISWLFQISNTTDSFQEKHDEFSKVELEYTAQLILEEIGIEPTPLQPNYLEQMLFQFDGRFPSTKVFSEFARNTIETTSNDPDTYLINLMEWEESLFRTYEAHFVEKRLAQGFEDVDDFISYSLSVQNRRKSRVGHAFEIHVEHIFSTREIRFERGALIDDHSRPDFLFPGSREYRDPAYPEVNLAMLGVKSTCKDRWRQVLAEARRIPRKHLLTLQRAISENQTDEMRANNLQLVVPTGFQATYSTTQREWLLGLGDFIETIEERQRLQP</sequence>
<proteinExistence type="predicted"/>
<reference evidence="2 3" key="1">
    <citation type="submission" date="2019-08" db="EMBL/GenBank/DDBJ databases">
        <authorList>
            <person name="Liang Q."/>
        </authorList>
    </citation>
    <scope>NUCLEOTIDE SEQUENCE [LARGE SCALE GENOMIC DNA]</scope>
    <source>
        <strain evidence="2 3">V1718</strain>
    </source>
</reference>
<accession>A0A5B8XRP8</accession>
<dbReference type="Pfam" id="PF09019">
    <property type="entry name" value="EcoRII-C"/>
    <property type="match status" value="1"/>
</dbReference>
<evidence type="ECO:0000313" key="3">
    <source>
        <dbReference type="Proteomes" id="UP000321595"/>
    </source>
</evidence>
<dbReference type="SUPFAM" id="SSF52980">
    <property type="entry name" value="Restriction endonuclease-like"/>
    <property type="match status" value="1"/>
</dbReference>
<dbReference type="InterPro" id="IPR038365">
    <property type="entry name" value="EcoRII_C_sf"/>
</dbReference>
<keyword evidence="3" id="KW-1185">Reference proteome</keyword>
<dbReference type="KEGG" id="bbae:FRD01_13275"/>
<dbReference type="Proteomes" id="UP000321595">
    <property type="component" value="Chromosome"/>
</dbReference>
<dbReference type="GO" id="GO:0003677">
    <property type="term" value="F:DNA binding"/>
    <property type="evidence" value="ECO:0007669"/>
    <property type="project" value="InterPro"/>
</dbReference>
<dbReference type="GO" id="GO:0009036">
    <property type="term" value="F:type II site-specific deoxyribonuclease activity"/>
    <property type="evidence" value="ECO:0007669"/>
    <property type="project" value="InterPro"/>
</dbReference>
<dbReference type="GO" id="GO:0009307">
    <property type="term" value="P:DNA restriction-modification system"/>
    <property type="evidence" value="ECO:0007669"/>
    <property type="project" value="InterPro"/>
</dbReference>
<evidence type="ECO:0000313" key="2">
    <source>
        <dbReference type="EMBL" id="QED28185.1"/>
    </source>
</evidence>
<dbReference type="OrthoDB" id="9797574at2"/>
<dbReference type="EMBL" id="CP042467">
    <property type="protein sequence ID" value="QED28185.1"/>
    <property type="molecule type" value="Genomic_DNA"/>
</dbReference>
<gene>
    <name evidence="2" type="ORF">FRD01_13275</name>
</gene>
<organism evidence="2 3">
    <name type="scientific">Microvenator marinus</name>
    <dbReference type="NCBI Taxonomy" id="2600177"/>
    <lineage>
        <taxon>Bacteria</taxon>
        <taxon>Deltaproteobacteria</taxon>
        <taxon>Bradymonadales</taxon>
        <taxon>Microvenatoraceae</taxon>
        <taxon>Microvenator</taxon>
    </lineage>
</organism>
<name>A0A5B8XRP8_9DELT</name>
<dbReference type="InterPro" id="IPR011335">
    <property type="entry name" value="Restrct_endonuc-II-like"/>
</dbReference>
<evidence type="ECO:0000259" key="1">
    <source>
        <dbReference type="Pfam" id="PF09019"/>
    </source>
</evidence>
<dbReference type="Gene3D" id="3.40.91.80">
    <property type="match status" value="1"/>
</dbReference>
<protein>
    <submittedName>
        <fullName evidence="2">Restriction endonuclease</fullName>
    </submittedName>
</protein>
<dbReference type="RefSeq" id="WP_146960385.1">
    <property type="nucleotide sequence ID" value="NZ_CP042467.1"/>
</dbReference>
<keyword evidence="2" id="KW-0378">Hydrolase</keyword>
<dbReference type="InterPro" id="IPR015109">
    <property type="entry name" value="Restrct_endonuc_II_EcoRII_C"/>
</dbReference>
<feature type="domain" description="Restriction endonuclease type II EcoRII C-terminal" evidence="1">
    <location>
        <begin position="225"/>
        <end position="388"/>
    </location>
</feature>
<keyword evidence="2" id="KW-0540">Nuclease</keyword>
<keyword evidence="2" id="KW-0255">Endonuclease</keyword>